<evidence type="ECO:0000256" key="1">
    <source>
        <dbReference type="SAM" id="Phobius"/>
    </source>
</evidence>
<proteinExistence type="predicted"/>
<gene>
    <name evidence="2" type="ORF">CROQUDRAFT_515219</name>
</gene>
<evidence type="ECO:0000313" key="2">
    <source>
        <dbReference type="EMBL" id="KAG0146593.1"/>
    </source>
</evidence>
<sequence>MYYYFLFIFWEDCLFFGLFLGYIIFLIICCSIKKTRYKKKKKKKGKKKKKKVSFCGNVYVPHVGRIFCGLGDYRFN</sequence>
<keyword evidence="1" id="KW-1133">Transmembrane helix</keyword>
<dbReference type="AlphaFoldDB" id="A0A9P6NIG7"/>
<dbReference type="EMBL" id="MU167259">
    <property type="protein sequence ID" value="KAG0146593.1"/>
    <property type="molecule type" value="Genomic_DNA"/>
</dbReference>
<dbReference type="Proteomes" id="UP000886653">
    <property type="component" value="Unassembled WGS sequence"/>
</dbReference>
<feature type="transmembrane region" description="Helical" evidence="1">
    <location>
        <begin position="6"/>
        <end position="32"/>
    </location>
</feature>
<organism evidence="2 3">
    <name type="scientific">Cronartium quercuum f. sp. fusiforme G11</name>
    <dbReference type="NCBI Taxonomy" id="708437"/>
    <lineage>
        <taxon>Eukaryota</taxon>
        <taxon>Fungi</taxon>
        <taxon>Dikarya</taxon>
        <taxon>Basidiomycota</taxon>
        <taxon>Pucciniomycotina</taxon>
        <taxon>Pucciniomycetes</taxon>
        <taxon>Pucciniales</taxon>
        <taxon>Coleosporiaceae</taxon>
        <taxon>Cronartium</taxon>
    </lineage>
</organism>
<keyword evidence="1" id="KW-0812">Transmembrane</keyword>
<evidence type="ECO:0000313" key="3">
    <source>
        <dbReference type="Proteomes" id="UP000886653"/>
    </source>
</evidence>
<keyword evidence="1" id="KW-0472">Membrane</keyword>
<accession>A0A9P6NIG7</accession>
<name>A0A9P6NIG7_9BASI</name>
<keyword evidence="3" id="KW-1185">Reference proteome</keyword>
<comment type="caution">
    <text evidence="2">The sequence shown here is derived from an EMBL/GenBank/DDBJ whole genome shotgun (WGS) entry which is preliminary data.</text>
</comment>
<protein>
    <submittedName>
        <fullName evidence="2">Uncharacterized protein</fullName>
    </submittedName>
</protein>
<reference evidence="2" key="1">
    <citation type="submission" date="2013-11" db="EMBL/GenBank/DDBJ databases">
        <title>Genome sequence of the fusiform rust pathogen reveals effectors for host alternation and coevolution with pine.</title>
        <authorList>
            <consortium name="DOE Joint Genome Institute"/>
            <person name="Smith K."/>
            <person name="Pendleton A."/>
            <person name="Kubisiak T."/>
            <person name="Anderson C."/>
            <person name="Salamov A."/>
            <person name="Aerts A."/>
            <person name="Riley R."/>
            <person name="Clum A."/>
            <person name="Lindquist E."/>
            <person name="Ence D."/>
            <person name="Campbell M."/>
            <person name="Kronenberg Z."/>
            <person name="Feau N."/>
            <person name="Dhillon B."/>
            <person name="Hamelin R."/>
            <person name="Burleigh J."/>
            <person name="Smith J."/>
            <person name="Yandell M."/>
            <person name="Nelson C."/>
            <person name="Grigoriev I."/>
            <person name="Davis J."/>
        </authorList>
    </citation>
    <scope>NUCLEOTIDE SEQUENCE</scope>
    <source>
        <strain evidence="2">G11</strain>
    </source>
</reference>